<evidence type="ECO:0000259" key="1">
    <source>
        <dbReference type="PROSITE" id="PS51186"/>
    </source>
</evidence>
<comment type="caution">
    <text evidence="2">The sequence shown here is derived from an EMBL/GenBank/DDBJ whole genome shotgun (WGS) entry which is preliminary data.</text>
</comment>
<dbReference type="Proteomes" id="UP000696573">
    <property type="component" value="Unassembled WGS sequence"/>
</dbReference>
<dbReference type="EMBL" id="CABFNQ020000639">
    <property type="protein sequence ID" value="CAH0020284.1"/>
    <property type="molecule type" value="Genomic_DNA"/>
</dbReference>
<dbReference type="Gene3D" id="3.40.630.30">
    <property type="match status" value="1"/>
</dbReference>
<name>A0A9N9VBR0_9HYPO</name>
<protein>
    <recommendedName>
        <fullName evidence="1">N-acetyltransferase domain-containing protein</fullName>
    </recommendedName>
</protein>
<proteinExistence type="predicted"/>
<dbReference type="InterPro" id="IPR000182">
    <property type="entry name" value="GNAT_dom"/>
</dbReference>
<dbReference type="CDD" id="cd04301">
    <property type="entry name" value="NAT_SF"/>
    <property type="match status" value="1"/>
</dbReference>
<feature type="domain" description="N-acetyltransferase" evidence="1">
    <location>
        <begin position="76"/>
        <end position="214"/>
    </location>
</feature>
<dbReference type="InterPro" id="IPR016181">
    <property type="entry name" value="Acyl_CoA_acyltransferase"/>
</dbReference>
<keyword evidence="3" id="KW-1185">Reference proteome</keyword>
<dbReference type="Pfam" id="PF00583">
    <property type="entry name" value="Acetyltransf_1"/>
    <property type="match status" value="1"/>
</dbReference>
<dbReference type="PANTHER" id="PTHR42791">
    <property type="entry name" value="GNAT FAMILY ACETYLTRANSFERASE"/>
    <property type="match status" value="1"/>
</dbReference>
<evidence type="ECO:0000313" key="2">
    <source>
        <dbReference type="EMBL" id="CAH0020284.1"/>
    </source>
</evidence>
<dbReference type="PROSITE" id="PS51186">
    <property type="entry name" value="GNAT"/>
    <property type="match status" value="1"/>
</dbReference>
<evidence type="ECO:0000313" key="3">
    <source>
        <dbReference type="Proteomes" id="UP000696573"/>
    </source>
</evidence>
<dbReference type="GO" id="GO:0016747">
    <property type="term" value="F:acyltransferase activity, transferring groups other than amino-acyl groups"/>
    <property type="evidence" value="ECO:0007669"/>
    <property type="project" value="InterPro"/>
</dbReference>
<dbReference type="AlphaFoldDB" id="A0A9N9VBR0"/>
<dbReference type="InterPro" id="IPR052523">
    <property type="entry name" value="Trichothecene_AcTrans"/>
</dbReference>
<dbReference type="PANTHER" id="PTHR42791:SF2">
    <property type="entry name" value="N-ACETYLTRANSFERASE DOMAIN-CONTAINING PROTEIN"/>
    <property type="match status" value="1"/>
</dbReference>
<dbReference type="OrthoDB" id="4738875at2759"/>
<accession>A0A9N9VBR0</accession>
<sequence>MGKTRAATLKDVPAVIDVILSSIHSERLWTNFVPSQRNRGTDFRQEIEALFEEHIDPSNTDWVIEVVDLGDKGGTPVIVSVAVWDLSAAQGHGGQSKIDSRQHEERETKMPIEDVHLSMFYDLVQNGRSEFVKRYPQFMYLQLLATHPNYRGQGYAKDLLLSYMAKAKQKGNVLATFGGPFGYIFFSGLGFHDLGAVALPSGIANDTVMVKAMSLSVPKQGRRRSIVTAVVNHITH</sequence>
<gene>
    <name evidence="2" type="ORF">CRHIZ90672A_00017226</name>
</gene>
<reference evidence="2" key="1">
    <citation type="submission" date="2021-10" db="EMBL/GenBank/DDBJ databases">
        <authorList>
            <person name="Piombo E."/>
        </authorList>
    </citation>
    <scope>NUCLEOTIDE SEQUENCE</scope>
</reference>
<dbReference type="SUPFAM" id="SSF55729">
    <property type="entry name" value="Acyl-CoA N-acyltransferases (Nat)"/>
    <property type="match status" value="1"/>
</dbReference>
<organism evidence="2 3">
    <name type="scientific">Clonostachys rhizophaga</name>
    <dbReference type="NCBI Taxonomy" id="160324"/>
    <lineage>
        <taxon>Eukaryota</taxon>
        <taxon>Fungi</taxon>
        <taxon>Dikarya</taxon>
        <taxon>Ascomycota</taxon>
        <taxon>Pezizomycotina</taxon>
        <taxon>Sordariomycetes</taxon>
        <taxon>Hypocreomycetidae</taxon>
        <taxon>Hypocreales</taxon>
        <taxon>Bionectriaceae</taxon>
        <taxon>Clonostachys</taxon>
    </lineage>
</organism>